<evidence type="ECO:0000313" key="3">
    <source>
        <dbReference type="Proteomes" id="UP000291020"/>
    </source>
</evidence>
<reference evidence="3" key="1">
    <citation type="journal article" date="2017" name="PLoS ONE">
        <title>The Agassiz's desert tortoise genome provides a resource for the conservation of a threatened species.</title>
        <authorList>
            <person name="Tollis M."/>
            <person name="DeNardo D.F."/>
            <person name="Cornelius J.A."/>
            <person name="Dolby G.A."/>
            <person name="Edwards T."/>
            <person name="Henen B.T."/>
            <person name="Karl A.E."/>
            <person name="Murphy R.W."/>
            <person name="Kusumi K."/>
        </authorList>
    </citation>
    <scope>NUCLEOTIDE SEQUENCE [LARGE SCALE GENOMIC DNA]</scope>
</reference>
<dbReference type="InterPro" id="IPR012337">
    <property type="entry name" value="RNaseH-like_sf"/>
</dbReference>
<name>A0A452I8Z5_9SAUR</name>
<feature type="domain" description="RNase H type-1" evidence="1">
    <location>
        <begin position="1"/>
        <end position="97"/>
    </location>
</feature>
<dbReference type="Ensembl" id="ENSGAGT00000027492.1">
    <property type="protein sequence ID" value="ENSGAGP00000024144.1"/>
    <property type="gene ID" value="ENSGAGG00000017660.1"/>
</dbReference>
<accession>A0A452I8Z5</accession>
<dbReference type="GO" id="GO:0004523">
    <property type="term" value="F:RNA-DNA hybrid ribonuclease activity"/>
    <property type="evidence" value="ECO:0007669"/>
    <property type="project" value="InterPro"/>
</dbReference>
<proteinExistence type="predicted"/>
<dbReference type="InterPro" id="IPR002156">
    <property type="entry name" value="RNaseH_domain"/>
</dbReference>
<reference evidence="2" key="3">
    <citation type="submission" date="2025-09" db="UniProtKB">
        <authorList>
            <consortium name="Ensembl"/>
        </authorList>
    </citation>
    <scope>IDENTIFICATION</scope>
</reference>
<dbReference type="PROSITE" id="PS50879">
    <property type="entry name" value="RNASE_H_1"/>
    <property type="match status" value="1"/>
</dbReference>
<sequence>GELQIVCRKSLSLPWAYLYTDSWVVYKGLRAWVTAWEAKGWELAGRPLWGAGLWQQLLDYARQAPLAVRHVDAHAKAQTDEARWNAAADDLARGEVVQLAERYHEEGGHRGAGATQYAALQQGTALPLSACRTARAGCPICSRLAPIALPEPAGPIHRAMGPCQDWQVDYIGPLPPERNPLLGGESSSFIVFFSGYPRHGSA</sequence>
<reference evidence="2" key="2">
    <citation type="submission" date="2025-08" db="UniProtKB">
        <authorList>
            <consortium name="Ensembl"/>
        </authorList>
    </citation>
    <scope>IDENTIFICATION</scope>
</reference>
<evidence type="ECO:0000259" key="1">
    <source>
        <dbReference type="PROSITE" id="PS50879"/>
    </source>
</evidence>
<dbReference type="SUPFAM" id="SSF53098">
    <property type="entry name" value="Ribonuclease H-like"/>
    <property type="match status" value="1"/>
</dbReference>
<evidence type="ECO:0000313" key="2">
    <source>
        <dbReference type="Ensembl" id="ENSGAGP00000024144.1"/>
    </source>
</evidence>
<dbReference type="Pfam" id="PF00075">
    <property type="entry name" value="RNase_H"/>
    <property type="match status" value="1"/>
</dbReference>
<dbReference type="InterPro" id="IPR036397">
    <property type="entry name" value="RNaseH_sf"/>
</dbReference>
<dbReference type="STRING" id="38772.ENSGAGP00000024144"/>
<dbReference type="AlphaFoldDB" id="A0A452I8Z5"/>
<protein>
    <recommendedName>
        <fullName evidence="1">RNase H type-1 domain-containing protein</fullName>
    </recommendedName>
</protein>
<dbReference type="Proteomes" id="UP000291020">
    <property type="component" value="Unassembled WGS sequence"/>
</dbReference>
<organism evidence="2 3">
    <name type="scientific">Gopherus agassizii</name>
    <name type="common">Agassiz's desert tortoise</name>
    <dbReference type="NCBI Taxonomy" id="38772"/>
    <lineage>
        <taxon>Eukaryota</taxon>
        <taxon>Metazoa</taxon>
        <taxon>Chordata</taxon>
        <taxon>Craniata</taxon>
        <taxon>Vertebrata</taxon>
        <taxon>Euteleostomi</taxon>
        <taxon>Archelosauria</taxon>
        <taxon>Testudinata</taxon>
        <taxon>Testudines</taxon>
        <taxon>Cryptodira</taxon>
        <taxon>Durocryptodira</taxon>
        <taxon>Testudinoidea</taxon>
        <taxon>Testudinidae</taxon>
        <taxon>Gopherus</taxon>
    </lineage>
</organism>
<dbReference type="GO" id="GO:0003676">
    <property type="term" value="F:nucleic acid binding"/>
    <property type="evidence" value="ECO:0007669"/>
    <property type="project" value="InterPro"/>
</dbReference>
<dbReference type="Gene3D" id="3.30.420.10">
    <property type="entry name" value="Ribonuclease H-like superfamily/Ribonuclease H"/>
    <property type="match status" value="1"/>
</dbReference>
<keyword evidence="3" id="KW-1185">Reference proteome</keyword>